<dbReference type="EMBL" id="GGFJ01011650">
    <property type="protein sequence ID" value="MBW60791.1"/>
    <property type="molecule type" value="Transcribed_RNA"/>
</dbReference>
<protein>
    <submittedName>
        <fullName evidence="1">Putative secreted protein</fullName>
    </submittedName>
</protein>
<sequence>MLAPWQWNYLRTLLWIYRSVNPAPWPRFVLRWPLECIGQSVRGELLRNAASEREAAQPRFVHQQHPSIRMPCFTDLVLRDGELVHKRLHHCWCLPPAIAGHTGTPNIDLSRTSHHPHFLSTAHDLALGGSESIPWLNENCKHSAQTQHKTEILMFYCLCFV</sequence>
<name>A0A2M4C6L6_9DIPT</name>
<proteinExistence type="predicted"/>
<organism evidence="1">
    <name type="scientific">Anopheles marajoara</name>
    <dbReference type="NCBI Taxonomy" id="58244"/>
    <lineage>
        <taxon>Eukaryota</taxon>
        <taxon>Metazoa</taxon>
        <taxon>Ecdysozoa</taxon>
        <taxon>Arthropoda</taxon>
        <taxon>Hexapoda</taxon>
        <taxon>Insecta</taxon>
        <taxon>Pterygota</taxon>
        <taxon>Neoptera</taxon>
        <taxon>Endopterygota</taxon>
        <taxon>Diptera</taxon>
        <taxon>Nematocera</taxon>
        <taxon>Culicoidea</taxon>
        <taxon>Culicidae</taxon>
        <taxon>Anophelinae</taxon>
        <taxon>Anopheles</taxon>
    </lineage>
</organism>
<evidence type="ECO:0000313" key="1">
    <source>
        <dbReference type="EMBL" id="MBW60791.1"/>
    </source>
</evidence>
<reference evidence="1" key="1">
    <citation type="submission" date="2018-01" db="EMBL/GenBank/DDBJ databases">
        <title>An insight into the sialome of Amazonian anophelines.</title>
        <authorList>
            <person name="Ribeiro J.M."/>
            <person name="Scarpassa V."/>
            <person name="Calvo E."/>
        </authorList>
    </citation>
    <scope>NUCLEOTIDE SEQUENCE</scope>
    <source>
        <tissue evidence="1">Salivary glands</tissue>
    </source>
</reference>
<accession>A0A2M4C6L6</accession>
<dbReference type="AlphaFoldDB" id="A0A2M4C6L6"/>